<organism evidence="1">
    <name type="scientific">Spodoptera frugiperda</name>
    <name type="common">Fall armyworm</name>
    <dbReference type="NCBI Taxonomy" id="7108"/>
    <lineage>
        <taxon>Eukaryota</taxon>
        <taxon>Metazoa</taxon>
        <taxon>Ecdysozoa</taxon>
        <taxon>Arthropoda</taxon>
        <taxon>Hexapoda</taxon>
        <taxon>Insecta</taxon>
        <taxon>Pterygota</taxon>
        <taxon>Neoptera</taxon>
        <taxon>Endopterygota</taxon>
        <taxon>Lepidoptera</taxon>
        <taxon>Glossata</taxon>
        <taxon>Ditrysia</taxon>
        <taxon>Noctuoidea</taxon>
        <taxon>Noctuidae</taxon>
        <taxon>Amphipyrinae</taxon>
        <taxon>Spodoptera</taxon>
    </lineage>
</organism>
<evidence type="ECO:0000313" key="1">
    <source>
        <dbReference type="EMBL" id="SOQ38166.1"/>
    </source>
</evidence>
<name>A0A2H1VBI7_SPOFR</name>
<dbReference type="EMBL" id="ODYU01001648">
    <property type="protein sequence ID" value="SOQ38166.1"/>
    <property type="molecule type" value="Genomic_DNA"/>
</dbReference>
<accession>A0A2H1VBI7</accession>
<sequence length="211" mass="22941">MVKEKCVYIIQWHYVLQCAPLPTPSGIKGVTTICITVKSQTSASIGRDKIVARSLEFCPVYGNRLIPYYMGLITQINGEKLRATTEKFSKNRKKPSNILPDPGIEPEIPCLAVALATTLPTRQGLIRSCGLPSGFTGDPARKAGVGTGWFLVSKSLTLPPASLKAGESLAIFFGTKSLLCNSMTARLARWLGNWLPCTCSGFDSRTEQLFV</sequence>
<reference evidence="1" key="1">
    <citation type="submission" date="2016-07" db="EMBL/GenBank/DDBJ databases">
        <authorList>
            <person name="Bretaudeau A."/>
        </authorList>
    </citation>
    <scope>NUCLEOTIDE SEQUENCE</scope>
    <source>
        <strain evidence="1">Rice</strain>
        <tissue evidence="1">Whole body</tissue>
    </source>
</reference>
<dbReference type="AlphaFoldDB" id="A0A2H1VBI7"/>
<proteinExistence type="predicted"/>
<protein>
    <submittedName>
        <fullName evidence="1">SFRICE_020368</fullName>
    </submittedName>
</protein>
<gene>
    <name evidence="1" type="ORF">SFRICE_020368</name>
</gene>